<dbReference type="Proteomes" id="UP001143309">
    <property type="component" value="Unassembled WGS sequence"/>
</dbReference>
<dbReference type="RefSeq" id="WP_271199597.1">
    <property type="nucleotide sequence ID" value="NZ_BSFL01000001.1"/>
</dbReference>
<proteinExistence type="predicted"/>
<accession>A0A9W6JMS9</accession>
<comment type="caution">
    <text evidence="1">The sequence shown here is derived from an EMBL/GenBank/DDBJ whole genome shotgun (WGS) entry which is preliminary data.</text>
</comment>
<reference evidence="1" key="1">
    <citation type="journal article" date="2014" name="Int. J. Syst. Evol. Microbiol.">
        <title>Complete genome sequence of Corynebacterium casei LMG S-19264T (=DSM 44701T), isolated from a smear-ripened cheese.</title>
        <authorList>
            <consortium name="US DOE Joint Genome Institute (JGI-PGF)"/>
            <person name="Walter F."/>
            <person name="Albersmeier A."/>
            <person name="Kalinowski J."/>
            <person name="Ruckert C."/>
        </authorList>
    </citation>
    <scope>NUCLEOTIDE SEQUENCE</scope>
    <source>
        <strain evidence="1">VKM B-2748</strain>
    </source>
</reference>
<organism evidence="1 2">
    <name type="scientific">Methylopila turkensis</name>
    <dbReference type="NCBI Taxonomy" id="1437816"/>
    <lineage>
        <taxon>Bacteria</taxon>
        <taxon>Pseudomonadati</taxon>
        <taxon>Pseudomonadota</taxon>
        <taxon>Alphaproteobacteria</taxon>
        <taxon>Hyphomicrobiales</taxon>
        <taxon>Methylopilaceae</taxon>
        <taxon>Methylopila</taxon>
    </lineage>
</organism>
<name>A0A9W6JMS9_9HYPH</name>
<dbReference type="AlphaFoldDB" id="A0A9W6JMS9"/>
<gene>
    <name evidence="1" type="ORF">GCM10008174_08540</name>
</gene>
<dbReference type="EMBL" id="BSFL01000001">
    <property type="protein sequence ID" value="GLK79113.1"/>
    <property type="molecule type" value="Genomic_DNA"/>
</dbReference>
<evidence type="ECO:0000313" key="2">
    <source>
        <dbReference type="Proteomes" id="UP001143309"/>
    </source>
</evidence>
<reference evidence="1" key="2">
    <citation type="submission" date="2023-01" db="EMBL/GenBank/DDBJ databases">
        <authorList>
            <person name="Sun Q."/>
            <person name="Evtushenko L."/>
        </authorList>
    </citation>
    <scope>NUCLEOTIDE SEQUENCE</scope>
    <source>
        <strain evidence="1">VKM B-2748</strain>
    </source>
</reference>
<sequence length="154" mass="16216">MRIPEGLLRARSQIVFLVALFVSTLAIVQLETLDLDARSRARAAAEMRAEAIAGRPPQPELEEPLRAAAARAEAAFARSEPGSAAALLMALSASVEAGFVRREHAAPRVEAAVAALRKENAETPQAAAASAMAAVAFPEHASKLIEAANLRAER</sequence>
<keyword evidence="2" id="KW-1185">Reference proteome</keyword>
<evidence type="ECO:0000313" key="1">
    <source>
        <dbReference type="EMBL" id="GLK79113.1"/>
    </source>
</evidence>
<protein>
    <submittedName>
        <fullName evidence="1">Uncharacterized protein</fullName>
    </submittedName>
</protein>